<feature type="chain" id="PRO_5021434379" description="TIGR03016 family PEP-CTERM system-associated outer membrane protein" evidence="2">
    <location>
        <begin position="30"/>
        <end position="426"/>
    </location>
</feature>
<evidence type="ECO:0000313" key="4">
    <source>
        <dbReference type="Proteomes" id="UP000298050"/>
    </source>
</evidence>
<keyword evidence="2" id="KW-0732">Signal</keyword>
<dbReference type="EMBL" id="SRLE01000012">
    <property type="protein sequence ID" value="TGD71871.1"/>
    <property type="molecule type" value="Genomic_DNA"/>
</dbReference>
<gene>
    <name evidence="3" type="ORF">E4634_17325</name>
</gene>
<protein>
    <recommendedName>
        <fullName evidence="5">TIGR03016 family PEP-CTERM system-associated outer membrane protein</fullName>
    </recommendedName>
</protein>
<sequence length="426" mass="48240">MSYLKTERCPHWQIASALLVVMVSNVASAAETSVKAGASLNYEYNDNVRVSPINQIALSGWTASGSVDMRYATPRFAAEGTLRLNSEKFDSVDTKKLSPGLQEPDPSDFDSDNQALSGTLTYSAERQKYALYGEYSRDSTLNTQFTDTGLGDLATVEGASRRESVTLRPSWRWQMTERQNLSLTYEWQDVEFDSERYSDYDYQSLVSSWAYGLTERVSLQVVPTFSYYESSRVDKVTSTAYGVQAGAVWEYSENLNFTGLIGSTRVETEVDGGFFIIDPETFELIFVEYDDQESTGLTGNLRASYTQERTGISAQLISEYVPSGNGRLREDTQARLKYFWKPLERMRLDFDARYGVSKDTRARGGTETERDYAEAGVRFAYQFAEEWWVSAKYRYRLQDYENSANGSGEGNLFLASVSYRLPKEIL</sequence>
<comment type="caution">
    <text evidence="3">The sequence shown here is derived from an EMBL/GenBank/DDBJ whole genome shotgun (WGS) entry which is preliminary data.</text>
</comment>
<evidence type="ECO:0008006" key="5">
    <source>
        <dbReference type="Google" id="ProtNLM"/>
    </source>
</evidence>
<name>A0A4Z0LX61_9GAMM</name>
<evidence type="ECO:0000256" key="2">
    <source>
        <dbReference type="SAM" id="SignalP"/>
    </source>
</evidence>
<dbReference type="AlphaFoldDB" id="A0A4Z0LX61"/>
<evidence type="ECO:0000313" key="3">
    <source>
        <dbReference type="EMBL" id="TGD71871.1"/>
    </source>
</evidence>
<dbReference type="OrthoDB" id="5753514at2"/>
<organism evidence="3 4">
    <name type="scientific">Mangrovimicrobium sediminis</name>
    <dbReference type="NCBI Taxonomy" id="2562682"/>
    <lineage>
        <taxon>Bacteria</taxon>
        <taxon>Pseudomonadati</taxon>
        <taxon>Pseudomonadota</taxon>
        <taxon>Gammaproteobacteria</taxon>
        <taxon>Cellvibrionales</taxon>
        <taxon>Halieaceae</taxon>
        <taxon>Mangrovimicrobium</taxon>
    </lineage>
</organism>
<feature type="region of interest" description="Disordered" evidence="1">
    <location>
        <begin position="93"/>
        <end position="113"/>
    </location>
</feature>
<feature type="signal peptide" evidence="2">
    <location>
        <begin position="1"/>
        <end position="29"/>
    </location>
</feature>
<dbReference type="SUPFAM" id="SSF56935">
    <property type="entry name" value="Porins"/>
    <property type="match status" value="1"/>
</dbReference>
<accession>A0A4Z0LX61</accession>
<proteinExistence type="predicted"/>
<keyword evidence="4" id="KW-1185">Reference proteome</keyword>
<dbReference type="RefSeq" id="WP_135445915.1">
    <property type="nucleotide sequence ID" value="NZ_SRLE01000012.1"/>
</dbReference>
<evidence type="ECO:0000256" key="1">
    <source>
        <dbReference type="SAM" id="MobiDB-lite"/>
    </source>
</evidence>
<dbReference type="Proteomes" id="UP000298050">
    <property type="component" value="Unassembled WGS sequence"/>
</dbReference>
<reference evidence="3 4" key="1">
    <citation type="submission" date="2019-04" db="EMBL/GenBank/DDBJ databases">
        <title>Taxonomy of novel Haliea sp. from mangrove soil of West Coast of India.</title>
        <authorList>
            <person name="Verma A."/>
            <person name="Kumar P."/>
            <person name="Krishnamurthi S."/>
        </authorList>
    </citation>
    <scope>NUCLEOTIDE SEQUENCE [LARGE SCALE GENOMIC DNA]</scope>
    <source>
        <strain evidence="3 4">SAOS-164</strain>
    </source>
</reference>